<comment type="caution">
    <text evidence="2">The sequence shown here is derived from an EMBL/GenBank/DDBJ whole genome shotgun (WGS) entry which is preliminary data.</text>
</comment>
<dbReference type="RefSeq" id="WP_380049047.1">
    <property type="nucleotide sequence ID" value="NZ_JBHLTC010000020.1"/>
</dbReference>
<feature type="transmembrane region" description="Helical" evidence="1">
    <location>
        <begin position="138"/>
        <end position="160"/>
    </location>
</feature>
<proteinExistence type="predicted"/>
<feature type="transmembrane region" description="Helical" evidence="1">
    <location>
        <begin position="172"/>
        <end position="194"/>
    </location>
</feature>
<keyword evidence="1" id="KW-1133">Transmembrane helix</keyword>
<dbReference type="Proteomes" id="UP001589890">
    <property type="component" value="Unassembled WGS sequence"/>
</dbReference>
<keyword evidence="1" id="KW-0812">Transmembrane</keyword>
<gene>
    <name evidence="2" type="ORF">ACFFGN_18210</name>
</gene>
<feature type="transmembrane region" description="Helical" evidence="1">
    <location>
        <begin position="56"/>
        <end position="77"/>
    </location>
</feature>
<organism evidence="2 3">
    <name type="scientific">Kribbella deserti</name>
    <dbReference type="NCBI Taxonomy" id="1926257"/>
    <lineage>
        <taxon>Bacteria</taxon>
        <taxon>Bacillati</taxon>
        <taxon>Actinomycetota</taxon>
        <taxon>Actinomycetes</taxon>
        <taxon>Propionibacteriales</taxon>
        <taxon>Kribbellaceae</taxon>
        <taxon>Kribbella</taxon>
    </lineage>
</organism>
<accession>A0ABV6QN00</accession>
<name>A0ABV6QN00_9ACTN</name>
<feature type="transmembrane region" description="Helical" evidence="1">
    <location>
        <begin position="30"/>
        <end position="50"/>
    </location>
</feature>
<feature type="transmembrane region" description="Helical" evidence="1">
    <location>
        <begin position="206"/>
        <end position="226"/>
    </location>
</feature>
<reference evidence="2 3" key="1">
    <citation type="submission" date="2024-09" db="EMBL/GenBank/DDBJ databases">
        <authorList>
            <person name="Sun Q."/>
            <person name="Mori K."/>
        </authorList>
    </citation>
    <scope>NUCLEOTIDE SEQUENCE [LARGE SCALE GENOMIC DNA]</scope>
    <source>
        <strain evidence="2 3">CGMCC 1.15906</strain>
    </source>
</reference>
<sequence>MTSAQLTFQRIPAGLGPATNRIPFPVTPIVGLRSLALFAAGAMPVLSIPLHVAGLLQLRVAALILVIPLAMVTVLLIRAGSREANWAGRGLLAGLVAVAMYDAVRMPMVWTGIWPDFIPALGGWITGAGGENASVGYLWRYLGDGGGIGMAYFVFCAAVYSLRPTWVSRRPLLLSVSYGVFIWTGLVGTVAVLPRGEEMMFSLTPASLGLSLLGHLIYGMTLGLFLRRICQESPRDLPLSLHFLPFAVRRALGSARRPE</sequence>
<keyword evidence="3" id="KW-1185">Reference proteome</keyword>
<feature type="transmembrane region" description="Helical" evidence="1">
    <location>
        <begin position="86"/>
        <end position="104"/>
    </location>
</feature>
<evidence type="ECO:0000313" key="2">
    <source>
        <dbReference type="EMBL" id="MFC0626019.1"/>
    </source>
</evidence>
<keyword evidence="1" id="KW-0472">Membrane</keyword>
<evidence type="ECO:0000313" key="3">
    <source>
        <dbReference type="Proteomes" id="UP001589890"/>
    </source>
</evidence>
<evidence type="ECO:0000256" key="1">
    <source>
        <dbReference type="SAM" id="Phobius"/>
    </source>
</evidence>
<protein>
    <submittedName>
        <fullName evidence="2">Uncharacterized protein</fullName>
    </submittedName>
</protein>
<dbReference type="EMBL" id="JBHLTC010000020">
    <property type="protein sequence ID" value="MFC0626019.1"/>
    <property type="molecule type" value="Genomic_DNA"/>
</dbReference>